<comment type="catalytic activity">
    <reaction evidence="1">
        <text>alpha-D-glucose 6-phosphate = beta-D-glucose 6-phosphate</text>
        <dbReference type="Rhea" id="RHEA:16249"/>
        <dbReference type="ChEBI" id="CHEBI:58225"/>
        <dbReference type="ChEBI" id="CHEBI:58247"/>
        <dbReference type="EC" id="5.1.3.15"/>
    </reaction>
</comment>
<dbReference type="EMBL" id="JAFIQS010000001">
    <property type="protein sequence ID" value="KAG5174345.1"/>
    <property type="molecule type" value="Genomic_DNA"/>
</dbReference>
<dbReference type="InterPro" id="IPR014718">
    <property type="entry name" value="GH-type_carb-bd"/>
</dbReference>
<dbReference type="InterPro" id="IPR025532">
    <property type="entry name" value="G6P_1-epimerase"/>
</dbReference>
<reference evidence="5" key="1">
    <citation type="submission" date="2021-02" db="EMBL/GenBank/DDBJ databases">
        <title>Psilocybe cubensis genome.</title>
        <authorList>
            <person name="Mckernan K.J."/>
            <person name="Crawford S."/>
            <person name="Trippe A."/>
            <person name="Kane L.T."/>
            <person name="Mclaughlin S."/>
        </authorList>
    </citation>
    <scope>NUCLEOTIDE SEQUENCE [LARGE SCALE GENOMIC DNA]</scope>
    <source>
        <strain evidence="5">MGC-MH-2018</strain>
    </source>
</reference>
<comment type="caution">
    <text evidence="5">The sequence shown here is derived from an EMBL/GenBank/DDBJ whole genome shotgun (WGS) entry which is preliminary data.</text>
</comment>
<dbReference type="InterPro" id="IPR008183">
    <property type="entry name" value="Aldose_1/G6P_1-epimerase"/>
</dbReference>
<proteinExistence type="inferred from homology"/>
<dbReference type="PANTHER" id="PTHR11122">
    <property type="entry name" value="APOSPORY-ASSOCIATED PROTEIN C-RELATED"/>
    <property type="match status" value="1"/>
</dbReference>
<dbReference type="GO" id="GO:0030246">
    <property type="term" value="F:carbohydrate binding"/>
    <property type="evidence" value="ECO:0007669"/>
    <property type="project" value="InterPro"/>
</dbReference>
<dbReference type="EC" id="5.1.3.15" evidence="3"/>
<name>A0A8H7YB15_PSICU</name>
<keyword evidence="4" id="KW-0413">Isomerase</keyword>
<dbReference type="SUPFAM" id="SSF74650">
    <property type="entry name" value="Galactose mutarotase-like"/>
    <property type="match status" value="1"/>
</dbReference>
<dbReference type="Gene3D" id="2.70.98.10">
    <property type="match status" value="1"/>
</dbReference>
<dbReference type="Pfam" id="PF01263">
    <property type="entry name" value="Aldose_epim"/>
    <property type="match status" value="1"/>
</dbReference>
<dbReference type="GO" id="GO:0005737">
    <property type="term" value="C:cytoplasm"/>
    <property type="evidence" value="ECO:0007669"/>
    <property type="project" value="TreeGrafter"/>
</dbReference>
<accession>A0A8H7YB15</accession>
<dbReference type="InterPro" id="IPR011013">
    <property type="entry name" value="Gal_mutarotase_sf_dom"/>
</dbReference>
<evidence type="ECO:0000256" key="1">
    <source>
        <dbReference type="ARBA" id="ARBA00001096"/>
    </source>
</evidence>
<gene>
    <name evidence="5" type="ORF">JR316_001004</name>
</gene>
<dbReference type="PANTHER" id="PTHR11122:SF13">
    <property type="entry name" value="GLUCOSE-6-PHOSPHATE 1-EPIMERASE"/>
    <property type="match status" value="1"/>
</dbReference>
<comment type="similarity">
    <text evidence="2">Belongs to the glucose-6-phosphate 1-epimerase family.</text>
</comment>
<protein>
    <recommendedName>
        <fullName evidence="3">glucose-6-phosphate 1-epimerase</fullName>
        <ecNumber evidence="3">5.1.3.15</ecNumber>
    </recommendedName>
</protein>
<evidence type="ECO:0000256" key="2">
    <source>
        <dbReference type="ARBA" id="ARBA00005866"/>
    </source>
</evidence>
<evidence type="ECO:0000256" key="4">
    <source>
        <dbReference type="ARBA" id="ARBA00023235"/>
    </source>
</evidence>
<evidence type="ECO:0000313" key="5">
    <source>
        <dbReference type="EMBL" id="KAG5174345.1"/>
    </source>
</evidence>
<organism evidence="5">
    <name type="scientific">Psilocybe cubensis</name>
    <name type="common">Psychedelic mushroom</name>
    <name type="synonym">Stropharia cubensis</name>
    <dbReference type="NCBI Taxonomy" id="181762"/>
    <lineage>
        <taxon>Eukaryota</taxon>
        <taxon>Fungi</taxon>
        <taxon>Dikarya</taxon>
        <taxon>Basidiomycota</taxon>
        <taxon>Agaricomycotina</taxon>
        <taxon>Agaricomycetes</taxon>
        <taxon>Agaricomycetidae</taxon>
        <taxon>Agaricales</taxon>
        <taxon>Agaricineae</taxon>
        <taxon>Strophariaceae</taxon>
        <taxon>Psilocybe</taxon>
    </lineage>
</organism>
<evidence type="ECO:0000256" key="3">
    <source>
        <dbReference type="ARBA" id="ARBA00012083"/>
    </source>
</evidence>
<dbReference type="GO" id="GO:0005975">
    <property type="term" value="P:carbohydrate metabolic process"/>
    <property type="evidence" value="ECO:0007669"/>
    <property type="project" value="InterPro"/>
</dbReference>
<dbReference type="AlphaFoldDB" id="A0A8H7YB15"/>
<sequence length="475" mass="52834">MPTETTERGIILKHPSGSIAEVLFYGSTVISWKVPNASGELEERLFVSSKASLDGSKPVRGGIPIVFPCFGQPTHPDHLKLAQHGFARNQMWTFDGAVMDNQAGVCVKFVLDPRGNEALSAIYTTPFKLEYVVTLAAHQLSTDLHIKNPSASHTLEFQALLHSYIRAPADEVTVTPLKGLQYYDKTETTEEARTTPKVESRAEVDVKKYTDAVYENAPMKYTVSWPSGGVDIKAQNFKDVVIWNPQEEGRKIGDMESDGWKNYICVEPGYVRGFERLAPQKTWISHPTRSGPSSLSPASSPGLLLTSRRNSNTFKTSSLIAFWHFNTTVSQTAWTTSFPFDPAHPAGYRSLYRHLDLLLHEETLRIASNQGASFDTLRRLTAAVIDCQRSISHTRDLLASAERQLRYLHDQADRVRDLQDCLATLSRRIDNLAFTTSLSPAILSGLHARLDDILSSPLFSRSSTPDSLPDLEPSD</sequence>
<dbReference type="CDD" id="cd09020">
    <property type="entry name" value="D-hex-6-P-epi_like"/>
    <property type="match status" value="1"/>
</dbReference>
<dbReference type="GO" id="GO:0047938">
    <property type="term" value="F:glucose-6-phosphate 1-epimerase activity"/>
    <property type="evidence" value="ECO:0007669"/>
    <property type="project" value="UniProtKB-EC"/>
</dbReference>